<reference evidence="1 2" key="1">
    <citation type="journal article" date="2016" name="Proc. Natl. Acad. Sci. U.S.A.">
        <title>Lipid metabolic changes in an early divergent fungus govern the establishment of a mutualistic symbiosis with endobacteria.</title>
        <authorList>
            <person name="Lastovetsky O.A."/>
            <person name="Gaspar M.L."/>
            <person name="Mondo S.J."/>
            <person name="LaButti K.M."/>
            <person name="Sandor L."/>
            <person name="Grigoriev I.V."/>
            <person name="Henry S.A."/>
            <person name="Pawlowska T.E."/>
        </authorList>
    </citation>
    <scope>NUCLEOTIDE SEQUENCE [LARGE SCALE GENOMIC DNA]</scope>
    <source>
        <strain evidence="1 2">ATCC 11559</strain>
    </source>
</reference>
<organism evidence="1 2">
    <name type="scientific">Rhizopus microsporus</name>
    <dbReference type="NCBI Taxonomy" id="58291"/>
    <lineage>
        <taxon>Eukaryota</taxon>
        <taxon>Fungi</taxon>
        <taxon>Fungi incertae sedis</taxon>
        <taxon>Mucoromycota</taxon>
        <taxon>Mucoromycotina</taxon>
        <taxon>Mucoromycetes</taxon>
        <taxon>Mucorales</taxon>
        <taxon>Mucorineae</taxon>
        <taxon>Rhizopodaceae</taxon>
        <taxon>Rhizopus</taxon>
    </lineage>
</organism>
<proteinExistence type="predicted"/>
<evidence type="ECO:0000313" key="2">
    <source>
        <dbReference type="Proteomes" id="UP000242381"/>
    </source>
</evidence>
<feature type="non-terminal residue" evidence="1">
    <location>
        <position position="1"/>
    </location>
</feature>
<dbReference type="Proteomes" id="UP000242381">
    <property type="component" value="Unassembled WGS sequence"/>
</dbReference>
<accession>A0A1X0RU33</accession>
<sequence>NDAKDWDEEVTLFHLKTLIRIRQYYEKQGDEQLSSKEDIEDLDDVIAIVKKQIKTYHRYSNEEKLLFVYYNRIKLFNAAKSGRLSGDINERTAQK</sequence>
<gene>
    <name evidence="1" type="ORF">BCV71DRAFT_185222</name>
</gene>
<dbReference type="AlphaFoldDB" id="A0A1X0RU33"/>
<protein>
    <submittedName>
        <fullName evidence="1">Uncharacterized protein</fullName>
    </submittedName>
</protein>
<dbReference type="OMA" id="IKTYHRY"/>
<dbReference type="EMBL" id="KV921421">
    <property type="protein sequence ID" value="ORE15514.1"/>
    <property type="molecule type" value="Genomic_DNA"/>
</dbReference>
<name>A0A1X0RU33_RHIZD</name>
<evidence type="ECO:0000313" key="1">
    <source>
        <dbReference type="EMBL" id="ORE15514.1"/>
    </source>
</evidence>